<reference evidence="1 2" key="1">
    <citation type="submission" date="2012-02" db="EMBL/GenBank/DDBJ databases">
        <title>Complete genome sequence of Caldilinea aerophila DSM 14535 (= NBRC 102666).</title>
        <authorList>
            <person name="Oguchi A."/>
            <person name="Hosoyama A."/>
            <person name="Sekine M."/>
            <person name="Fukai R."/>
            <person name="Kato Y."/>
            <person name="Nakamura S."/>
            <person name="Hanada S."/>
            <person name="Yamazaki S."/>
            <person name="Fujita N."/>
        </authorList>
    </citation>
    <scope>NUCLEOTIDE SEQUENCE [LARGE SCALE GENOMIC DNA]</scope>
    <source>
        <strain evidence="2">DSM 14535 / JCM 11387 / NBRC 104270 / STL-6-O1</strain>
    </source>
</reference>
<dbReference type="Proteomes" id="UP000007880">
    <property type="component" value="Chromosome"/>
</dbReference>
<dbReference type="HOGENOM" id="CLU_3077808_0_0_0"/>
<proteinExistence type="predicted"/>
<name>I0I9K1_CALAS</name>
<keyword evidence="2" id="KW-1185">Reference proteome</keyword>
<dbReference type="AlphaFoldDB" id="I0I9K1"/>
<evidence type="ECO:0000313" key="2">
    <source>
        <dbReference type="Proteomes" id="UP000007880"/>
    </source>
</evidence>
<protein>
    <submittedName>
        <fullName evidence="1">Uncharacterized protein</fullName>
    </submittedName>
</protein>
<organism evidence="1 2">
    <name type="scientific">Caldilinea aerophila (strain DSM 14535 / JCM 11387 / NBRC 104270 / STL-6-O1)</name>
    <dbReference type="NCBI Taxonomy" id="926550"/>
    <lineage>
        <taxon>Bacteria</taxon>
        <taxon>Bacillati</taxon>
        <taxon>Chloroflexota</taxon>
        <taxon>Caldilineae</taxon>
        <taxon>Caldilineales</taxon>
        <taxon>Caldilineaceae</taxon>
        <taxon>Caldilinea</taxon>
    </lineage>
</organism>
<accession>I0I9K1</accession>
<evidence type="ECO:0000313" key="1">
    <source>
        <dbReference type="EMBL" id="BAM01939.1"/>
    </source>
</evidence>
<dbReference type="KEGG" id="cap:CLDAP_38990"/>
<gene>
    <name evidence="1" type="ordered locus">CLDAP_38990</name>
</gene>
<sequence>MNMMTKIVIKNNGRFGEMLWDQRWSIACTSGACKRCERLEKDEDVTLAAPQV</sequence>
<dbReference type="EMBL" id="AP012337">
    <property type="protein sequence ID" value="BAM01939.1"/>
    <property type="molecule type" value="Genomic_DNA"/>
</dbReference>